<accession>A0A6J7E0A1</accession>
<dbReference type="EMBL" id="CAFBLS010000095">
    <property type="protein sequence ID" value="CAB4874645.1"/>
    <property type="molecule type" value="Genomic_DNA"/>
</dbReference>
<evidence type="ECO:0000313" key="1">
    <source>
        <dbReference type="EMBL" id="CAB4874645.1"/>
    </source>
</evidence>
<proteinExistence type="predicted"/>
<reference evidence="1" key="1">
    <citation type="submission" date="2020-05" db="EMBL/GenBank/DDBJ databases">
        <authorList>
            <person name="Chiriac C."/>
            <person name="Salcher M."/>
            <person name="Ghai R."/>
            <person name="Kavagutti S V."/>
        </authorList>
    </citation>
    <scope>NUCLEOTIDE SEQUENCE</scope>
</reference>
<name>A0A6J7E0A1_9ZZZZ</name>
<dbReference type="AlphaFoldDB" id="A0A6J7E0A1"/>
<gene>
    <name evidence="1" type="ORF">UFOPK3402_00886</name>
</gene>
<organism evidence="1">
    <name type="scientific">freshwater metagenome</name>
    <dbReference type="NCBI Taxonomy" id="449393"/>
    <lineage>
        <taxon>unclassified sequences</taxon>
        <taxon>metagenomes</taxon>
        <taxon>ecological metagenomes</taxon>
    </lineage>
</organism>
<sequence>MSLSASDVVDGFQFAMPSKVEWNGKDWLPATFSVKRVSVGNLVHFFDMASREVSLVQTMSEFLNDFESGRKIYV</sequence>
<protein>
    <submittedName>
        <fullName evidence="1">Unannotated protein</fullName>
    </submittedName>
</protein>